<proteinExistence type="predicted"/>
<protein>
    <submittedName>
        <fullName evidence="2">Uncharacterized protein</fullName>
    </submittedName>
</protein>
<dbReference type="Proteomes" id="UP001149813">
    <property type="component" value="Unassembled WGS sequence"/>
</dbReference>
<evidence type="ECO:0000313" key="3">
    <source>
        <dbReference type="Proteomes" id="UP001149813"/>
    </source>
</evidence>
<comment type="caution">
    <text evidence="2">The sequence shown here is derived from an EMBL/GenBank/DDBJ whole genome shotgun (WGS) entry which is preliminary data.</text>
</comment>
<dbReference type="EMBL" id="JANBOJ010000454">
    <property type="protein sequence ID" value="KAJ1719214.1"/>
    <property type="molecule type" value="Genomic_DNA"/>
</dbReference>
<sequence>MSRPARPALPANRYVARTATKDGPCFDVAASKPASAPSSEQTSDPAAPGAVSTSDADATDPPAQPSPPKRNVYVLHQDVFYLRQRPFIQRWEKEQADLLAQRLPSVPPHQPK</sequence>
<evidence type="ECO:0000256" key="1">
    <source>
        <dbReference type="SAM" id="MobiDB-lite"/>
    </source>
</evidence>
<feature type="region of interest" description="Disordered" evidence="1">
    <location>
        <begin position="1"/>
        <end position="71"/>
    </location>
</feature>
<evidence type="ECO:0000313" key="2">
    <source>
        <dbReference type="EMBL" id="KAJ1719214.1"/>
    </source>
</evidence>
<gene>
    <name evidence="2" type="ORF">LPJ53_005986</name>
</gene>
<reference evidence="2" key="1">
    <citation type="submission" date="2022-07" db="EMBL/GenBank/DDBJ databases">
        <title>Phylogenomic reconstructions and comparative analyses of Kickxellomycotina fungi.</title>
        <authorList>
            <person name="Reynolds N.K."/>
            <person name="Stajich J.E."/>
            <person name="Barry K."/>
            <person name="Grigoriev I.V."/>
            <person name="Crous P."/>
            <person name="Smith M.E."/>
        </authorList>
    </citation>
    <scope>NUCLEOTIDE SEQUENCE</scope>
    <source>
        <strain evidence="2">NBRC 32514</strain>
    </source>
</reference>
<name>A0A9W8CN76_9FUNG</name>
<keyword evidence="3" id="KW-1185">Reference proteome</keyword>
<accession>A0A9W8CN76</accession>
<dbReference type="OrthoDB" id="2158714at2759"/>
<organism evidence="2 3">
    <name type="scientific">Coemansia erecta</name>
    <dbReference type="NCBI Taxonomy" id="147472"/>
    <lineage>
        <taxon>Eukaryota</taxon>
        <taxon>Fungi</taxon>
        <taxon>Fungi incertae sedis</taxon>
        <taxon>Zoopagomycota</taxon>
        <taxon>Kickxellomycotina</taxon>
        <taxon>Kickxellomycetes</taxon>
        <taxon>Kickxellales</taxon>
        <taxon>Kickxellaceae</taxon>
        <taxon>Coemansia</taxon>
    </lineage>
</organism>
<feature type="compositionally biased region" description="Low complexity" evidence="1">
    <location>
        <begin position="29"/>
        <end position="39"/>
    </location>
</feature>
<dbReference type="AlphaFoldDB" id="A0A9W8CN76"/>